<evidence type="ECO:0000256" key="1">
    <source>
        <dbReference type="SAM" id="MobiDB-lite"/>
    </source>
</evidence>
<keyword evidence="4" id="KW-1185">Reference proteome</keyword>
<dbReference type="InterPro" id="IPR029052">
    <property type="entry name" value="Metallo-depent_PP-like"/>
</dbReference>
<dbReference type="SUPFAM" id="SSF56300">
    <property type="entry name" value="Metallo-dependent phosphatases"/>
    <property type="match status" value="1"/>
</dbReference>
<keyword evidence="2" id="KW-0812">Transmembrane</keyword>
<gene>
    <name evidence="3" type="ORF">IW245_005484</name>
</gene>
<dbReference type="Gene3D" id="3.60.21.10">
    <property type="match status" value="1"/>
</dbReference>
<protein>
    <recommendedName>
        <fullName evidence="5">Calcineurin-like phosphoesterase domain-containing protein</fullName>
    </recommendedName>
</protein>
<feature type="transmembrane region" description="Helical" evidence="2">
    <location>
        <begin position="453"/>
        <end position="471"/>
    </location>
</feature>
<keyword evidence="2" id="KW-0472">Membrane</keyword>
<accession>A0A8J7KI48</accession>
<feature type="transmembrane region" description="Helical" evidence="2">
    <location>
        <begin position="381"/>
        <end position="402"/>
    </location>
</feature>
<sequence>MDTTEPIRKKPVAWFAPGQLAGTALRVLLAQRFGAYLDKRELQAMFEQPTFRHDSEELWLDYVADVGDGFDSTYSIAYLLAQPSLRLTPPPATGPGAGGEPGAAPGPGAETDLPRGNVLVMGGDQVYPVGSAIGYRERCEGPYSTAFPDSDDDGADLRAPALYALPGNHDWYDGLTAFLRLFGKGRHFGGWRSPQSRSYFALKLPHGWWLYAIDEQFDAYLDEPQMDYFRAAAKELKPGDKVIIASPAPSWVYTEEKPSEYDTIKYFIKKIIGDRDVRVKLHLSGDAHHYARYGDGFITCGGGGAYLAGTHGLPKGIAVPVVGGAAVHPLQTTYPSKEDSKRYGWGVFWRMPLRNPTFALLIGLLHTLVLLAFVSSKPRILTLPVIGMVAVAFAATVGFSTLEARVIRKRHWSAGFLHGCGHLALAIAGMIVWNRLPFVHLDPPWGSASTLLYLPVASVLGVQIVAAYLLIADRFGVNRNELFAGQGIIDSKSFLRMKFAKDGSLTIYPIGLERSGRAWQPNTGDGPSLLAPVDPLVPHLIESPIVVS</sequence>
<evidence type="ECO:0000313" key="3">
    <source>
        <dbReference type="EMBL" id="MBG6139290.1"/>
    </source>
</evidence>
<dbReference type="EMBL" id="JADOUF010000001">
    <property type="protein sequence ID" value="MBG6139290.1"/>
    <property type="molecule type" value="Genomic_DNA"/>
</dbReference>
<name>A0A8J7KI48_9ACTN</name>
<evidence type="ECO:0000256" key="2">
    <source>
        <dbReference type="SAM" id="Phobius"/>
    </source>
</evidence>
<proteinExistence type="predicted"/>
<feature type="compositionally biased region" description="Low complexity" evidence="1">
    <location>
        <begin position="102"/>
        <end position="111"/>
    </location>
</feature>
<evidence type="ECO:0000313" key="4">
    <source>
        <dbReference type="Proteomes" id="UP000622552"/>
    </source>
</evidence>
<dbReference type="RefSeq" id="WP_197005961.1">
    <property type="nucleotide sequence ID" value="NZ_BONS01000012.1"/>
</dbReference>
<organism evidence="3 4">
    <name type="scientific">Longispora fulva</name>
    <dbReference type="NCBI Taxonomy" id="619741"/>
    <lineage>
        <taxon>Bacteria</taxon>
        <taxon>Bacillati</taxon>
        <taxon>Actinomycetota</taxon>
        <taxon>Actinomycetes</taxon>
        <taxon>Micromonosporales</taxon>
        <taxon>Micromonosporaceae</taxon>
        <taxon>Longispora</taxon>
    </lineage>
</organism>
<dbReference type="Proteomes" id="UP000622552">
    <property type="component" value="Unassembled WGS sequence"/>
</dbReference>
<dbReference type="PANTHER" id="PTHR34211:SF3">
    <property type="entry name" value="CALCINEURIN-LIKE METALLO-PHOSPHOESTERASE SUPERFAMILY PROTEIN"/>
    <property type="match status" value="1"/>
</dbReference>
<reference evidence="3" key="1">
    <citation type="submission" date="2020-11" db="EMBL/GenBank/DDBJ databases">
        <title>Sequencing the genomes of 1000 actinobacteria strains.</title>
        <authorList>
            <person name="Klenk H.-P."/>
        </authorList>
    </citation>
    <scope>NUCLEOTIDE SEQUENCE</scope>
    <source>
        <strain evidence="3">DSM 45356</strain>
    </source>
</reference>
<dbReference type="AlphaFoldDB" id="A0A8J7KI48"/>
<feature type="transmembrane region" description="Helical" evidence="2">
    <location>
        <begin position="414"/>
        <end position="433"/>
    </location>
</feature>
<comment type="caution">
    <text evidence="3">The sequence shown here is derived from an EMBL/GenBank/DDBJ whole genome shotgun (WGS) entry which is preliminary data.</text>
</comment>
<feature type="region of interest" description="Disordered" evidence="1">
    <location>
        <begin position="87"/>
        <end position="112"/>
    </location>
</feature>
<feature type="transmembrane region" description="Helical" evidence="2">
    <location>
        <begin position="358"/>
        <end position="375"/>
    </location>
</feature>
<evidence type="ECO:0008006" key="5">
    <source>
        <dbReference type="Google" id="ProtNLM"/>
    </source>
</evidence>
<keyword evidence="2" id="KW-1133">Transmembrane helix</keyword>
<dbReference type="PANTHER" id="PTHR34211">
    <property type="entry name" value="CALCINEURIN-LIKE METALLO-PHOSPHOESTERASE SUPERFAMILY PROTEIN"/>
    <property type="match status" value="1"/>
</dbReference>